<keyword evidence="1" id="KW-1133">Transmembrane helix</keyword>
<reference evidence="2 4" key="1">
    <citation type="journal article" date="2014" name="Genome Announc.">
        <title>Complete Genome Sequence of a Virulent Strain, Streptococcus iniae ISET0901, Isolated from Diseased Tilapia.</title>
        <authorList>
            <person name="Pridgeon J.W."/>
            <person name="Zhang D."/>
            <person name="Zhang L."/>
        </authorList>
    </citation>
    <scope>NUCLEOTIDE SEQUENCE [LARGE SCALE GENOMIC DNA]</scope>
    <source>
        <strain evidence="2 4">ISET0901</strain>
    </source>
</reference>
<protein>
    <recommendedName>
        <fullName evidence="6">Competence protein ComGG</fullName>
    </recommendedName>
</protein>
<dbReference type="KEGG" id="sio:DW64_00765"/>
<keyword evidence="1" id="KW-0472">Membrane</keyword>
<dbReference type="Proteomes" id="UP000025245">
    <property type="component" value="Chromosome"/>
</dbReference>
<accession>A0A1J0MWX8</accession>
<dbReference type="STRING" id="1346.BMF34_00945"/>
<evidence type="ECO:0000313" key="5">
    <source>
        <dbReference type="Proteomes" id="UP000269148"/>
    </source>
</evidence>
<name>A0A1J0MWX8_STRIN</name>
<keyword evidence="1" id="KW-0812">Transmembrane</keyword>
<dbReference type="GeneID" id="35765352"/>
<dbReference type="InterPro" id="IPR047665">
    <property type="entry name" value="ComGG_streptococcus-type"/>
</dbReference>
<organism evidence="3 5">
    <name type="scientific">Streptococcus iniae</name>
    <name type="common">Streptococcus shiloi</name>
    <dbReference type="NCBI Taxonomy" id="1346"/>
    <lineage>
        <taxon>Bacteria</taxon>
        <taxon>Bacillati</taxon>
        <taxon>Bacillota</taxon>
        <taxon>Bacilli</taxon>
        <taxon>Lactobacillales</taxon>
        <taxon>Streptococcaceae</taxon>
        <taxon>Streptococcus</taxon>
    </lineage>
</organism>
<sequence length="117" mass="13351">MLFKNRVKAGILLYALLMSSLFLLLVQVYLEQVNAFKREYILQIDHSRAYMMAEYIRQSSLDGSGQVIFDSGTVHYQTVKNNQKLTVKLTSGASYQLTFPIEEQGNKTQLNQGDLKP</sequence>
<dbReference type="Proteomes" id="UP000269148">
    <property type="component" value="Unassembled WGS sequence"/>
</dbReference>
<dbReference type="NCBIfam" id="NF041014">
    <property type="entry name" value="pilin_ComGG_2"/>
    <property type="match status" value="1"/>
</dbReference>
<gene>
    <name evidence="3" type="ORF">DIY07_00695</name>
    <name evidence="2" type="ORF">DQ08_00765</name>
</gene>
<dbReference type="EMBL" id="CP007586">
    <property type="protein sequence ID" value="AHY15044.1"/>
    <property type="molecule type" value="Genomic_DNA"/>
</dbReference>
<evidence type="ECO:0008006" key="6">
    <source>
        <dbReference type="Google" id="ProtNLM"/>
    </source>
</evidence>
<dbReference type="OrthoDB" id="2237524at2"/>
<proteinExistence type="predicted"/>
<feature type="transmembrane region" description="Helical" evidence="1">
    <location>
        <begin position="12"/>
        <end position="30"/>
    </location>
</feature>
<dbReference type="KEGG" id="siz:SI82_00865"/>
<dbReference type="KEGG" id="siq:DQ08_00765"/>
<reference evidence="3 5" key="2">
    <citation type="submission" date="2018-06" db="EMBL/GenBank/DDBJ databases">
        <title>Mutators as drivers of adaptation in pathogenic bacteria and a risk factor for host jumps and vaccine escape.</title>
        <authorList>
            <person name="Barnes A.C."/>
            <person name="Silayeva O."/>
        </authorList>
    </citation>
    <scope>NUCLEOTIDE SEQUENCE [LARGE SCALE GENOMIC DNA]</scope>
    <source>
        <strain evidence="3 5">QMA0445</strain>
    </source>
</reference>
<dbReference type="AlphaFoldDB" id="A0A1J0MWX8"/>
<evidence type="ECO:0000313" key="3">
    <source>
        <dbReference type="EMBL" id="RLU59332.1"/>
    </source>
</evidence>
<dbReference type="RefSeq" id="WP_003098812.1">
    <property type="nucleotide sequence ID" value="NZ_CP010783.1"/>
</dbReference>
<keyword evidence="4" id="KW-1185">Reference proteome</keyword>
<evidence type="ECO:0000313" key="2">
    <source>
        <dbReference type="EMBL" id="AHY15044.1"/>
    </source>
</evidence>
<evidence type="ECO:0000313" key="4">
    <source>
        <dbReference type="Proteomes" id="UP000025245"/>
    </source>
</evidence>
<evidence type="ECO:0000256" key="1">
    <source>
        <dbReference type="SAM" id="Phobius"/>
    </source>
</evidence>
<dbReference type="EMBL" id="QLQD01000009">
    <property type="protein sequence ID" value="RLU59332.1"/>
    <property type="molecule type" value="Genomic_DNA"/>
</dbReference>